<comment type="caution">
    <text evidence="5">The sequence shown here is derived from an EMBL/GenBank/DDBJ whole genome shotgun (WGS) entry which is preliminary data.</text>
</comment>
<dbReference type="InterPro" id="IPR036259">
    <property type="entry name" value="MFS_trans_sf"/>
</dbReference>
<evidence type="ECO:0000256" key="2">
    <source>
        <dbReference type="SAM" id="MobiDB-lite"/>
    </source>
</evidence>
<keyword evidence="3" id="KW-1133">Transmembrane helix</keyword>
<sequence>MEAELNTETTPRKSADEQSVPETESMEPSNENTDSNIAQTQPSIGHKDQSKNEKLSTEHNGRETLSLKPSNDSKEPPEATPTKEEYDNPVDQGWSWMILISAFLICLLTIGGIKSFGVLLVELSRQYDLPKSLLSLIQSLTGFFFLSLGPVSNALSMKYSFQKMTIIGGIFTSLGLILTSFAKSVEVIFITYGILTGAGFGLSFSPSMVFLAHHFKKRRALANGIALSGGGMGSMVLPYLMRFLIDKFSLQGCMLILSAIMAHIIVCGALFRPLYKYPRKPIALQMVVMNESDQSKL</sequence>
<feature type="transmembrane region" description="Helical" evidence="3">
    <location>
        <begin position="164"/>
        <end position="182"/>
    </location>
</feature>
<evidence type="ECO:0000259" key="4">
    <source>
        <dbReference type="PROSITE" id="PS50850"/>
    </source>
</evidence>
<keyword evidence="3" id="KW-0472">Membrane</keyword>
<organism evidence="5 6">
    <name type="scientific">Pinctada imbricata</name>
    <name type="common">Atlantic pearl-oyster</name>
    <name type="synonym">Pinctada martensii</name>
    <dbReference type="NCBI Taxonomy" id="66713"/>
    <lineage>
        <taxon>Eukaryota</taxon>
        <taxon>Metazoa</taxon>
        <taxon>Spiralia</taxon>
        <taxon>Lophotrochozoa</taxon>
        <taxon>Mollusca</taxon>
        <taxon>Bivalvia</taxon>
        <taxon>Autobranchia</taxon>
        <taxon>Pteriomorphia</taxon>
        <taxon>Pterioida</taxon>
        <taxon>Pterioidea</taxon>
        <taxon>Pteriidae</taxon>
        <taxon>Pinctada</taxon>
    </lineage>
</organism>
<dbReference type="InterPro" id="IPR050327">
    <property type="entry name" value="Proton-linked_MCT"/>
</dbReference>
<feature type="transmembrane region" description="Helical" evidence="3">
    <location>
        <begin position="248"/>
        <end position="271"/>
    </location>
</feature>
<dbReference type="Proteomes" id="UP001186944">
    <property type="component" value="Unassembled WGS sequence"/>
</dbReference>
<dbReference type="GO" id="GO:0008028">
    <property type="term" value="F:monocarboxylic acid transmembrane transporter activity"/>
    <property type="evidence" value="ECO:0007669"/>
    <property type="project" value="TreeGrafter"/>
</dbReference>
<feature type="transmembrane region" description="Helical" evidence="3">
    <location>
        <begin position="188"/>
        <end position="212"/>
    </location>
</feature>
<dbReference type="SUPFAM" id="SSF103473">
    <property type="entry name" value="MFS general substrate transporter"/>
    <property type="match status" value="1"/>
</dbReference>
<dbReference type="GO" id="GO:0016020">
    <property type="term" value="C:membrane"/>
    <property type="evidence" value="ECO:0007669"/>
    <property type="project" value="UniProtKB-SubCell"/>
</dbReference>
<feature type="domain" description="Major facilitator superfamily (MFS) profile" evidence="4">
    <location>
        <begin position="95"/>
        <end position="297"/>
    </location>
</feature>
<feature type="region of interest" description="Disordered" evidence="2">
    <location>
        <begin position="1"/>
        <end position="87"/>
    </location>
</feature>
<evidence type="ECO:0000313" key="5">
    <source>
        <dbReference type="EMBL" id="KAK3088166.1"/>
    </source>
</evidence>
<dbReference type="PANTHER" id="PTHR11360">
    <property type="entry name" value="MONOCARBOXYLATE TRANSPORTER"/>
    <property type="match status" value="1"/>
</dbReference>
<dbReference type="PANTHER" id="PTHR11360:SF306">
    <property type="entry name" value="RE01051P"/>
    <property type="match status" value="1"/>
</dbReference>
<feature type="compositionally biased region" description="Basic and acidic residues" evidence="2">
    <location>
        <begin position="71"/>
        <end position="86"/>
    </location>
</feature>
<gene>
    <name evidence="5" type="ORF">FSP39_015571</name>
</gene>
<dbReference type="InterPro" id="IPR011701">
    <property type="entry name" value="MFS"/>
</dbReference>
<feature type="transmembrane region" description="Helical" evidence="3">
    <location>
        <begin position="93"/>
        <end position="113"/>
    </location>
</feature>
<name>A0AA89BRB3_PINIB</name>
<reference evidence="5" key="1">
    <citation type="submission" date="2019-08" db="EMBL/GenBank/DDBJ databases">
        <title>The improved chromosome-level genome for the pearl oyster Pinctada fucata martensii using PacBio sequencing and Hi-C.</title>
        <authorList>
            <person name="Zheng Z."/>
        </authorList>
    </citation>
    <scope>NUCLEOTIDE SEQUENCE</scope>
    <source>
        <strain evidence="5">ZZ-2019</strain>
        <tissue evidence="5">Adductor muscle</tissue>
    </source>
</reference>
<keyword evidence="3" id="KW-0812">Transmembrane</keyword>
<protein>
    <recommendedName>
        <fullName evidence="4">Major facilitator superfamily (MFS) profile domain-containing protein</fullName>
    </recommendedName>
</protein>
<feature type="compositionally biased region" description="Polar residues" evidence="2">
    <location>
        <begin position="20"/>
        <end position="43"/>
    </location>
</feature>
<dbReference type="Pfam" id="PF07690">
    <property type="entry name" value="MFS_1"/>
    <property type="match status" value="1"/>
</dbReference>
<dbReference type="PROSITE" id="PS50850">
    <property type="entry name" value="MFS"/>
    <property type="match status" value="1"/>
</dbReference>
<accession>A0AA89BRB3</accession>
<keyword evidence="6" id="KW-1185">Reference proteome</keyword>
<proteinExistence type="predicted"/>
<feature type="transmembrane region" description="Helical" evidence="3">
    <location>
        <begin position="224"/>
        <end position="242"/>
    </location>
</feature>
<evidence type="ECO:0000313" key="6">
    <source>
        <dbReference type="Proteomes" id="UP001186944"/>
    </source>
</evidence>
<evidence type="ECO:0000256" key="1">
    <source>
        <dbReference type="ARBA" id="ARBA00004141"/>
    </source>
</evidence>
<dbReference type="AlphaFoldDB" id="A0AA89BRB3"/>
<dbReference type="InterPro" id="IPR020846">
    <property type="entry name" value="MFS_dom"/>
</dbReference>
<dbReference type="Gene3D" id="1.20.1250.20">
    <property type="entry name" value="MFS general substrate transporter like domains"/>
    <property type="match status" value="1"/>
</dbReference>
<feature type="compositionally biased region" description="Basic and acidic residues" evidence="2">
    <location>
        <begin position="45"/>
        <end position="62"/>
    </location>
</feature>
<comment type="subcellular location">
    <subcellularLocation>
        <location evidence="1">Membrane</location>
        <topology evidence="1">Multi-pass membrane protein</topology>
    </subcellularLocation>
</comment>
<evidence type="ECO:0000256" key="3">
    <source>
        <dbReference type="SAM" id="Phobius"/>
    </source>
</evidence>
<feature type="transmembrane region" description="Helical" evidence="3">
    <location>
        <begin position="133"/>
        <end position="152"/>
    </location>
</feature>
<dbReference type="EMBL" id="VSWD01000011">
    <property type="protein sequence ID" value="KAK3088166.1"/>
    <property type="molecule type" value="Genomic_DNA"/>
</dbReference>